<gene>
    <name evidence="3" type="ORF">EAH78_18260</name>
</gene>
<dbReference type="InterPro" id="IPR049354">
    <property type="entry name" value="GpP-like_N"/>
</dbReference>
<accession>A0A502HNH4</accession>
<evidence type="ECO:0000256" key="1">
    <source>
        <dbReference type="SAM" id="MobiDB-lite"/>
    </source>
</evidence>
<dbReference type="Gene3D" id="3.30.1920.10">
    <property type="entry name" value="Baseplate protein-like domains - 2 layer sandwich fold"/>
    <property type="match status" value="1"/>
</dbReference>
<name>A0A502HNH4_9PSED</name>
<dbReference type="Proteomes" id="UP000317933">
    <property type="component" value="Unassembled WGS sequence"/>
</dbReference>
<proteinExistence type="predicted"/>
<dbReference type="Gene3D" id="2.30.300.10">
    <property type="entry name" value="Baseplate protein-like domain - beta roll fold"/>
    <property type="match status" value="1"/>
</dbReference>
<dbReference type="EMBL" id="RCZE01000008">
    <property type="protein sequence ID" value="TPG76307.1"/>
    <property type="molecule type" value="Genomic_DNA"/>
</dbReference>
<organism evidence="3 4">
    <name type="scientific">Pseudomonas arsenicoxydans</name>
    <dbReference type="NCBI Taxonomy" id="702115"/>
    <lineage>
        <taxon>Bacteria</taxon>
        <taxon>Pseudomonadati</taxon>
        <taxon>Pseudomonadota</taxon>
        <taxon>Gammaproteobacteria</taxon>
        <taxon>Pseudomonadales</taxon>
        <taxon>Pseudomonadaceae</taxon>
        <taxon>Pseudomonas</taxon>
    </lineage>
</organism>
<dbReference type="SUPFAM" id="SSF69279">
    <property type="entry name" value="Phage tail proteins"/>
    <property type="match status" value="2"/>
</dbReference>
<protein>
    <recommendedName>
        <fullName evidence="2">Baseplate hub protein gp44-like N-terminal domain-containing protein</fullName>
    </recommendedName>
</protein>
<evidence type="ECO:0000313" key="4">
    <source>
        <dbReference type="Proteomes" id="UP000317933"/>
    </source>
</evidence>
<feature type="domain" description="Baseplate hub protein gp44-like N-terminal" evidence="2">
    <location>
        <begin position="2"/>
        <end position="84"/>
    </location>
</feature>
<evidence type="ECO:0000313" key="3">
    <source>
        <dbReference type="EMBL" id="TPG76307.1"/>
    </source>
</evidence>
<reference evidence="3 4" key="1">
    <citation type="journal article" date="2019" name="Environ. Microbiol.">
        <title>Species interactions and distinct microbial communities in high Arctic permafrost affected cryosols are associated with the CH4 and CO2 gas fluxes.</title>
        <authorList>
            <person name="Altshuler I."/>
            <person name="Hamel J."/>
            <person name="Turney S."/>
            <person name="Magnuson E."/>
            <person name="Levesque R."/>
            <person name="Greer C."/>
            <person name="Whyte L.G."/>
        </authorList>
    </citation>
    <scope>NUCLEOTIDE SEQUENCE [LARGE SCALE GENOMIC DNA]</scope>
    <source>
        <strain evidence="3 4">E3</strain>
    </source>
</reference>
<dbReference type="InterPro" id="IPR023399">
    <property type="entry name" value="Baseplate-like_2-layer_sand"/>
</dbReference>
<dbReference type="Gene3D" id="3.55.50.10">
    <property type="entry name" value="Baseplate protein-like domains"/>
    <property type="match status" value="1"/>
</dbReference>
<comment type="caution">
    <text evidence="3">The sequence shown here is derived from an EMBL/GenBank/DDBJ whole genome shotgun (WGS) entry which is preliminary data.</text>
</comment>
<dbReference type="RefSeq" id="WP_140668746.1">
    <property type="nucleotide sequence ID" value="NZ_RCZE01000008.1"/>
</dbReference>
<dbReference type="AlphaFoldDB" id="A0A502HNH4"/>
<feature type="region of interest" description="Disordered" evidence="1">
    <location>
        <begin position="347"/>
        <end position="373"/>
    </location>
</feature>
<sequence>MLSVQIEGDTWDTWKTASVSASLDTNSSQFQFTTSHPGPVNFPFRAGQAVRIYSGPHIVMDGFIEKLGVSMSTAGHIVNIAGRDKLGDLVDSSLPDSVKSIAGSFSLLELCQMVIRALGPAIRVIDKSHGYATKKHTAQKTSKQTQKCMDFLVEFAAIAQCYLISSSTGDLIIYRAPGEHSGCSLNHFEDSSLNNVITSEINVSTDQRFNQYKLKTQANAASSSSGGAIFSEPVPDSAISSFGIATDPEIRVSRITEIITEESMGMGSLTDRAHEEANLRRARGSTYTASLIGALNEKDEPWQIGTLSTVTDVFAGISGEMLIKSVKISADLKGEKTSLELVPPDAFASVEQRRKPRRRKKDKDDDLFNIGGE</sequence>
<evidence type="ECO:0000259" key="2">
    <source>
        <dbReference type="Pfam" id="PF21683"/>
    </source>
</evidence>
<dbReference type="Pfam" id="PF21683">
    <property type="entry name" value="GpP-like_1st"/>
    <property type="match status" value="1"/>
</dbReference>